<evidence type="ECO:0000313" key="1">
    <source>
        <dbReference type="EMBL" id="GGL60152.1"/>
    </source>
</evidence>
<organism evidence="1 2">
    <name type="scientific">Halocalculus aciditolerans</name>
    <dbReference type="NCBI Taxonomy" id="1383812"/>
    <lineage>
        <taxon>Archaea</taxon>
        <taxon>Methanobacteriati</taxon>
        <taxon>Methanobacteriota</taxon>
        <taxon>Stenosarchaea group</taxon>
        <taxon>Halobacteria</taxon>
        <taxon>Halobacteriales</taxon>
        <taxon>Halobacteriaceae</taxon>
        <taxon>Halocalculus</taxon>
    </lineage>
</organism>
<gene>
    <name evidence="1" type="ORF">GCM10009039_18000</name>
</gene>
<reference evidence="1" key="1">
    <citation type="journal article" date="2014" name="Int. J. Syst. Evol. Microbiol.">
        <title>Complete genome sequence of Corynebacterium casei LMG S-19264T (=DSM 44701T), isolated from a smear-ripened cheese.</title>
        <authorList>
            <consortium name="US DOE Joint Genome Institute (JGI-PGF)"/>
            <person name="Walter F."/>
            <person name="Albersmeier A."/>
            <person name="Kalinowski J."/>
            <person name="Ruckert C."/>
        </authorList>
    </citation>
    <scope>NUCLEOTIDE SEQUENCE</scope>
    <source>
        <strain evidence="1">JCM 19596</strain>
    </source>
</reference>
<proteinExistence type="predicted"/>
<comment type="caution">
    <text evidence="1">The sequence shown here is derived from an EMBL/GenBank/DDBJ whole genome shotgun (WGS) entry which is preliminary data.</text>
</comment>
<sequence>MSEPTYPRDSSALRRELRDVIRGAYENGVAVEGSYDIRFDDSIPDYDATLLEVTKPTMNADDESESLAD</sequence>
<dbReference type="EMBL" id="BMPG01000002">
    <property type="protein sequence ID" value="GGL60152.1"/>
    <property type="molecule type" value="Genomic_DNA"/>
</dbReference>
<evidence type="ECO:0000313" key="2">
    <source>
        <dbReference type="Proteomes" id="UP000607197"/>
    </source>
</evidence>
<keyword evidence="2" id="KW-1185">Reference proteome</keyword>
<name>A0A830FC91_9EURY</name>
<reference evidence="1" key="2">
    <citation type="submission" date="2020-09" db="EMBL/GenBank/DDBJ databases">
        <authorList>
            <person name="Sun Q."/>
            <person name="Ohkuma M."/>
        </authorList>
    </citation>
    <scope>NUCLEOTIDE SEQUENCE</scope>
    <source>
        <strain evidence="1">JCM 19596</strain>
    </source>
</reference>
<accession>A0A830FC91</accession>
<dbReference type="RefSeq" id="WP_188978111.1">
    <property type="nucleotide sequence ID" value="NZ_BMPG01000002.1"/>
</dbReference>
<dbReference type="Proteomes" id="UP000607197">
    <property type="component" value="Unassembled WGS sequence"/>
</dbReference>
<protein>
    <submittedName>
        <fullName evidence="1">Uncharacterized protein</fullName>
    </submittedName>
</protein>
<dbReference type="AlphaFoldDB" id="A0A830FC91"/>